<dbReference type="AlphaFoldDB" id="A0A0F7SPA0"/>
<dbReference type="SUPFAM" id="SSF48403">
    <property type="entry name" value="Ankyrin repeat"/>
    <property type="match status" value="1"/>
</dbReference>
<dbReference type="GO" id="GO:0097038">
    <property type="term" value="C:perinuclear endoplasmic reticulum"/>
    <property type="evidence" value="ECO:0007669"/>
    <property type="project" value="TreeGrafter"/>
</dbReference>
<dbReference type="PANTHER" id="PTHR10972">
    <property type="entry name" value="OXYSTEROL-BINDING PROTEIN-RELATED"/>
    <property type="match status" value="1"/>
</dbReference>
<dbReference type="InterPro" id="IPR037239">
    <property type="entry name" value="OSBP_sf"/>
</dbReference>
<feature type="repeat" description="ANK" evidence="6">
    <location>
        <begin position="92"/>
        <end position="114"/>
    </location>
</feature>
<feature type="compositionally biased region" description="Acidic residues" evidence="8">
    <location>
        <begin position="439"/>
        <end position="454"/>
    </location>
</feature>
<keyword evidence="6" id="KW-0040">ANK repeat</keyword>
<dbReference type="SUPFAM" id="SSF50729">
    <property type="entry name" value="PH domain-like"/>
    <property type="match status" value="1"/>
</dbReference>
<dbReference type="Pfam" id="PF12796">
    <property type="entry name" value="Ank_2"/>
    <property type="match status" value="1"/>
</dbReference>
<dbReference type="PROSITE" id="PS50003">
    <property type="entry name" value="PH_DOMAIN"/>
    <property type="match status" value="1"/>
</dbReference>
<sequence length="1222" mass="135832">MSIAGSVRQFNTLSSDGKPVADGEAFYQFQLLEALRSGEIQRIHPFLRDLSKPGSSPDEGAAMLSKAIKCASYETVEIVLDNKSINPNKPHIGTPALHLAAELGRADVVQLLLEQPIIDDTIKDDQDRTCMDVASTEEVVQVILDSRTALQNQYLALLSQYINAPQHGPGPSGSLLELLKSPRAAILDLNALDRDKGVSLLHEAVRRKDTALVKFLALDRGADVFVKDRKGKSAYDGSAGNDDINNLLKQASNNQKALLQSRPDGKPITQRGYLMKWTNVARGYKSRWFVIEHGILSYYRNQEEENRACRGSVSLKFAQLKPTSSTGFDIQSAGHDARFPKFSLRASHPQEAANWSQAFRQHIDFYKPGGTLDNQSATSTKRPSTTIRRQNTQSSLHALTTGEPSPVPLTSGSLQMPAPSRTSFQRSTTPRAPSIAPSYDDDANTIDDDYEADPSDSVSFRRDPTKLSTHLHCPGIPYQDKFELLASSTRAHIEVTDQLLDSLIVNSSSSSSVYSFPGSPTAPVAIPGNGPAHLNRTPSVNSRQQTVKDSIRQSLRLLQDLVVEYQSMSAVRERWLMARYQAEVDAKRLWEESMQDVARQQAEMERELAEAGRHNRKQQKELRAARLMSPGIPLGPQGDNYLTTPSSSAQGPTSGPPATSTTAGAPVALPSSPDVKIDLPEVSVSDFGTGLVTVQHGIGAQDDTKDDGDEDEDEDEFYDAIEQGTLPLQIPSSIAQVQTQPSAQAQPQLEDRLEEATQTKELLRDKISLDGGEYEPYNRLRSRLPISSDERPPISLWAILKSSIGKDLTKISFPVFFNEPTSMLERMAEDMEYSECLDAAAAEADSLKRLAYVAAFAMSNYSSTEGRIAKPFNPMLGETFEYCRPDKKYRYISEQVSHHPPISACYSDSPHWRYYGEVDAKNKFLGRSFEIRPTGIAHAELCIPAGWAKAPGYPEDKFMSSDAKPMVLEHYSWRKVTTSVSNFIMGSPIIDHFGDMEVTNKRTGEVCVLTFKPRGWKARDSCEIKGVVKDARGQTHWEIAGRWNSQLVARKHGAGHGSLLPDEKLPANASVLSSNMPKEYLLLWKNTVKPAAPFNLSPFAVTLVRPNDIPSGLERWLAPTDCRLRPDQRAFELAKYDEANLGKQQQEAKQRSTRQKRETGELPPHQPRWFSSQTDPDTNERVWAPKRTELGELEYWSERSRAGRDNVPWTNVDDIFIHEVKM</sequence>
<feature type="region of interest" description="Disordered" evidence="8">
    <location>
        <begin position="366"/>
        <end position="463"/>
    </location>
</feature>
<feature type="compositionally biased region" description="Basic and acidic residues" evidence="8">
    <location>
        <begin position="602"/>
        <end position="624"/>
    </location>
</feature>
<evidence type="ECO:0000256" key="8">
    <source>
        <dbReference type="SAM" id="MobiDB-lite"/>
    </source>
</evidence>
<name>A0A0F7SPA0_PHARH</name>
<dbReference type="InterPro" id="IPR000648">
    <property type="entry name" value="Oxysterol-bd"/>
</dbReference>
<accession>A0A0F7SPA0</accession>
<feature type="compositionally biased region" description="Polar residues" evidence="8">
    <location>
        <begin position="408"/>
        <end position="431"/>
    </location>
</feature>
<dbReference type="GO" id="GO:0034727">
    <property type="term" value="P:piecemeal microautophagy of the nucleus"/>
    <property type="evidence" value="ECO:0007669"/>
    <property type="project" value="TreeGrafter"/>
</dbReference>
<dbReference type="InterPro" id="IPR036770">
    <property type="entry name" value="Ankyrin_rpt-contain_sf"/>
</dbReference>
<evidence type="ECO:0000256" key="1">
    <source>
        <dbReference type="ARBA" id="ARBA00008842"/>
    </source>
</evidence>
<evidence type="ECO:0000256" key="6">
    <source>
        <dbReference type="PROSITE-ProRule" id="PRU00023"/>
    </source>
</evidence>
<dbReference type="GO" id="GO:0006887">
    <property type="term" value="P:exocytosis"/>
    <property type="evidence" value="ECO:0007669"/>
    <property type="project" value="TreeGrafter"/>
</dbReference>
<keyword evidence="4" id="KW-0445">Lipid transport</keyword>
<feature type="repeat" description="ANK" evidence="6">
    <location>
        <begin position="196"/>
        <end position="229"/>
    </location>
</feature>
<dbReference type="SMART" id="SM00233">
    <property type="entry name" value="PH"/>
    <property type="match status" value="1"/>
</dbReference>
<dbReference type="SMR" id="A0A0F7SPA0"/>
<feature type="domain" description="PH" evidence="9">
    <location>
        <begin position="267"/>
        <end position="364"/>
    </location>
</feature>
<evidence type="ECO:0000256" key="2">
    <source>
        <dbReference type="ARBA" id="ARBA00022448"/>
    </source>
</evidence>
<feature type="region of interest" description="Disordered" evidence="8">
    <location>
        <begin position="1140"/>
        <end position="1184"/>
    </location>
</feature>
<dbReference type="Gene3D" id="2.40.160.120">
    <property type="match status" value="1"/>
</dbReference>
<keyword evidence="2" id="KW-0813">Transport</keyword>
<dbReference type="SMART" id="SM00248">
    <property type="entry name" value="ANK"/>
    <property type="match status" value="3"/>
</dbReference>
<dbReference type="GO" id="GO:0032934">
    <property type="term" value="F:sterol binding"/>
    <property type="evidence" value="ECO:0007669"/>
    <property type="project" value="TreeGrafter"/>
</dbReference>
<feature type="compositionally biased region" description="Polar residues" evidence="8">
    <location>
        <begin position="372"/>
        <end position="398"/>
    </location>
</feature>
<dbReference type="GO" id="GO:0005635">
    <property type="term" value="C:nuclear envelope"/>
    <property type="evidence" value="ECO:0007669"/>
    <property type="project" value="TreeGrafter"/>
</dbReference>
<dbReference type="GO" id="GO:0005829">
    <property type="term" value="C:cytosol"/>
    <property type="evidence" value="ECO:0007669"/>
    <property type="project" value="TreeGrafter"/>
</dbReference>
<evidence type="ECO:0000313" key="10">
    <source>
        <dbReference type="EMBL" id="CED83942.1"/>
    </source>
</evidence>
<dbReference type="PROSITE" id="PS01013">
    <property type="entry name" value="OSBP"/>
    <property type="match status" value="1"/>
</dbReference>
<dbReference type="Gene3D" id="1.25.40.20">
    <property type="entry name" value="Ankyrin repeat-containing domain"/>
    <property type="match status" value="2"/>
</dbReference>
<evidence type="ECO:0000256" key="4">
    <source>
        <dbReference type="ARBA" id="ARBA00023055"/>
    </source>
</evidence>
<dbReference type="FunFam" id="2.40.160.120:FF:000017">
    <property type="entry name" value="Oxysterol-binding protein homolog C2F12.05c"/>
    <property type="match status" value="1"/>
</dbReference>
<dbReference type="SUPFAM" id="SSF144000">
    <property type="entry name" value="Oxysterol-binding protein-like"/>
    <property type="match status" value="1"/>
</dbReference>
<dbReference type="EMBL" id="LN483157">
    <property type="protein sequence ID" value="CED83942.1"/>
    <property type="molecule type" value="Genomic_DNA"/>
</dbReference>
<evidence type="ECO:0000256" key="5">
    <source>
        <dbReference type="ARBA" id="ARBA00023121"/>
    </source>
</evidence>
<dbReference type="GO" id="GO:0005886">
    <property type="term" value="C:plasma membrane"/>
    <property type="evidence" value="ECO:0007669"/>
    <property type="project" value="TreeGrafter"/>
</dbReference>
<comment type="similarity">
    <text evidence="1 7">Belongs to the OSBP family.</text>
</comment>
<feature type="compositionally biased region" description="Basic and acidic residues" evidence="8">
    <location>
        <begin position="1140"/>
        <end position="1160"/>
    </location>
</feature>
<evidence type="ECO:0000256" key="3">
    <source>
        <dbReference type="ARBA" id="ARBA00022553"/>
    </source>
</evidence>
<evidence type="ECO:0000256" key="7">
    <source>
        <dbReference type="RuleBase" id="RU003844"/>
    </source>
</evidence>
<dbReference type="Gene3D" id="2.30.29.30">
    <property type="entry name" value="Pleckstrin-homology domain (PH domain)/Phosphotyrosine-binding domain (PTB)"/>
    <property type="match status" value="1"/>
</dbReference>
<evidence type="ECO:0000259" key="9">
    <source>
        <dbReference type="PROSITE" id="PS50003"/>
    </source>
</evidence>
<dbReference type="Pfam" id="PF00169">
    <property type="entry name" value="PH"/>
    <property type="match status" value="1"/>
</dbReference>
<dbReference type="GO" id="GO:0030011">
    <property type="term" value="P:maintenance of cell polarity"/>
    <property type="evidence" value="ECO:0007669"/>
    <property type="project" value="TreeGrafter"/>
</dbReference>
<dbReference type="Pfam" id="PF00023">
    <property type="entry name" value="Ank"/>
    <property type="match status" value="1"/>
</dbReference>
<organism evidence="10">
    <name type="scientific">Phaffia rhodozyma</name>
    <name type="common">Yeast</name>
    <name type="synonym">Xanthophyllomyces dendrorhous</name>
    <dbReference type="NCBI Taxonomy" id="264483"/>
    <lineage>
        <taxon>Eukaryota</taxon>
        <taxon>Fungi</taxon>
        <taxon>Dikarya</taxon>
        <taxon>Basidiomycota</taxon>
        <taxon>Agaricomycotina</taxon>
        <taxon>Tremellomycetes</taxon>
        <taxon>Cystofilobasidiales</taxon>
        <taxon>Mrakiaceae</taxon>
        <taxon>Phaffia</taxon>
    </lineage>
</organism>
<dbReference type="GO" id="GO:0006869">
    <property type="term" value="P:lipid transport"/>
    <property type="evidence" value="ECO:0007669"/>
    <property type="project" value="UniProtKB-KW"/>
</dbReference>
<dbReference type="InterPro" id="IPR002110">
    <property type="entry name" value="Ankyrin_rpt"/>
</dbReference>
<keyword evidence="5" id="KW-0446">Lipid-binding</keyword>
<dbReference type="PANTHER" id="PTHR10972:SF205">
    <property type="entry name" value="OXYSTEROL-BINDING PROTEIN 1"/>
    <property type="match status" value="1"/>
</dbReference>
<dbReference type="InterPro" id="IPR011993">
    <property type="entry name" value="PH-like_dom_sf"/>
</dbReference>
<reference evidence="10" key="1">
    <citation type="submission" date="2014-08" db="EMBL/GenBank/DDBJ databases">
        <authorList>
            <person name="Sharma Rahul"/>
            <person name="Thines Marco"/>
        </authorList>
    </citation>
    <scope>NUCLEOTIDE SEQUENCE</scope>
</reference>
<proteinExistence type="inferred from homology"/>
<feature type="region of interest" description="Disordered" evidence="8">
    <location>
        <begin position="601"/>
        <end position="674"/>
    </location>
</feature>
<dbReference type="InterPro" id="IPR018494">
    <property type="entry name" value="Oxysterol-bd_CS"/>
</dbReference>
<dbReference type="Pfam" id="PF01237">
    <property type="entry name" value="Oxysterol_BP"/>
    <property type="match status" value="1"/>
</dbReference>
<feature type="compositionally biased region" description="Polar residues" evidence="8">
    <location>
        <begin position="640"/>
        <end position="650"/>
    </location>
</feature>
<dbReference type="PROSITE" id="PS50297">
    <property type="entry name" value="ANK_REP_REGION"/>
    <property type="match status" value="1"/>
</dbReference>
<dbReference type="InterPro" id="IPR001849">
    <property type="entry name" value="PH_domain"/>
</dbReference>
<dbReference type="PROSITE" id="PS50088">
    <property type="entry name" value="ANK_REPEAT"/>
    <property type="match status" value="2"/>
</dbReference>
<feature type="compositionally biased region" description="Low complexity" evidence="8">
    <location>
        <begin position="651"/>
        <end position="666"/>
    </location>
</feature>
<dbReference type="GO" id="GO:0006897">
    <property type="term" value="P:endocytosis"/>
    <property type="evidence" value="ECO:0007669"/>
    <property type="project" value="TreeGrafter"/>
</dbReference>
<protein>
    <submittedName>
        <fullName evidence="10">Oxysterol-binding protein</fullName>
    </submittedName>
</protein>
<keyword evidence="3" id="KW-0597">Phosphoprotein</keyword>